<evidence type="ECO:0000259" key="2">
    <source>
        <dbReference type="PROSITE" id="PS50885"/>
    </source>
</evidence>
<accession>A0A2X3JTR4</accession>
<keyword evidence="1" id="KW-0812">Transmembrane</keyword>
<dbReference type="InterPro" id="IPR003660">
    <property type="entry name" value="HAMP_dom"/>
</dbReference>
<dbReference type="EMBL" id="UARW01000010">
    <property type="protein sequence ID" value="SQD02547.1"/>
    <property type="molecule type" value="Genomic_DNA"/>
</dbReference>
<dbReference type="GO" id="GO:0016020">
    <property type="term" value="C:membrane"/>
    <property type="evidence" value="ECO:0007669"/>
    <property type="project" value="InterPro"/>
</dbReference>
<dbReference type="EC" id="2.7.13.3" evidence="3"/>
<feature type="transmembrane region" description="Helical" evidence="1">
    <location>
        <begin position="30"/>
        <end position="52"/>
    </location>
</feature>
<proteinExistence type="predicted"/>
<dbReference type="PROSITE" id="PS50885">
    <property type="entry name" value="HAMP"/>
    <property type="match status" value="1"/>
</dbReference>
<keyword evidence="3" id="KW-0808">Transferase</keyword>
<dbReference type="AlphaFoldDB" id="A0A2X3JTR4"/>
<gene>
    <name evidence="3" type="primary">narQ</name>
    <name evidence="3" type="ORF">NCTC8009_03008</name>
</gene>
<dbReference type="Proteomes" id="UP000250991">
    <property type="component" value="Unassembled WGS sequence"/>
</dbReference>
<name>A0A2X3JTR4_ECOLX</name>
<feature type="domain" description="HAMP" evidence="2">
    <location>
        <begin position="57"/>
        <end position="110"/>
    </location>
</feature>
<sequence>MPWYQANINNYVNQIDLFVLALQHYAERKMLLVVAISLAGGIGIFTLVFFTLRRIRHQVVAPLNQLVTASQRIEHGQFDSPPLDTSLPNELGLLAKTFNQMSSELHKLYLSLEASVEEKTRDLHEAKRRLEVLYQCSQALNTSQIDVHCFRHILQIVRDNEAAEYLELNVGENWRISEGQPNPELPMQILPVTMQETVYGELHWQK</sequence>
<evidence type="ECO:0000256" key="1">
    <source>
        <dbReference type="SAM" id="Phobius"/>
    </source>
</evidence>
<organism evidence="3 4">
    <name type="scientific">Escherichia coli</name>
    <dbReference type="NCBI Taxonomy" id="562"/>
    <lineage>
        <taxon>Bacteria</taxon>
        <taxon>Pseudomonadati</taxon>
        <taxon>Pseudomonadota</taxon>
        <taxon>Gammaproteobacteria</taxon>
        <taxon>Enterobacterales</taxon>
        <taxon>Enterobacteriaceae</taxon>
        <taxon>Escherichia</taxon>
    </lineage>
</organism>
<dbReference type="Gene3D" id="6.10.340.10">
    <property type="match status" value="1"/>
</dbReference>
<dbReference type="GO" id="GO:0007165">
    <property type="term" value="P:signal transduction"/>
    <property type="evidence" value="ECO:0007669"/>
    <property type="project" value="InterPro"/>
</dbReference>
<dbReference type="CDD" id="cd06225">
    <property type="entry name" value="HAMP"/>
    <property type="match status" value="1"/>
</dbReference>
<keyword evidence="1" id="KW-1133">Transmembrane helix</keyword>
<keyword evidence="1" id="KW-0472">Membrane</keyword>
<protein>
    <submittedName>
        <fullName evidence="3">Nitrate/nitrite sensor protein NarQ</fullName>
        <ecNumber evidence="3">2.7.13.3</ecNumber>
    </submittedName>
</protein>
<reference evidence="3 4" key="1">
    <citation type="submission" date="2018-06" db="EMBL/GenBank/DDBJ databases">
        <authorList>
            <consortium name="Pathogen Informatics"/>
            <person name="Doyle S."/>
        </authorList>
    </citation>
    <scope>NUCLEOTIDE SEQUENCE [LARGE SCALE GENOMIC DNA]</scope>
    <source>
        <strain evidence="3 4">NCTC8009</strain>
    </source>
</reference>
<evidence type="ECO:0000313" key="3">
    <source>
        <dbReference type="EMBL" id="SQD02547.1"/>
    </source>
</evidence>
<dbReference type="GO" id="GO:0004673">
    <property type="term" value="F:protein histidine kinase activity"/>
    <property type="evidence" value="ECO:0007669"/>
    <property type="project" value="UniProtKB-EC"/>
</dbReference>
<dbReference type="SMART" id="SM00304">
    <property type="entry name" value="HAMP"/>
    <property type="match status" value="1"/>
</dbReference>
<evidence type="ECO:0000313" key="4">
    <source>
        <dbReference type="Proteomes" id="UP000250991"/>
    </source>
</evidence>
<dbReference type="SUPFAM" id="SSF158472">
    <property type="entry name" value="HAMP domain-like"/>
    <property type="match status" value="1"/>
</dbReference>
<dbReference type="Pfam" id="PF00672">
    <property type="entry name" value="HAMP"/>
    <property type="match status" value="1"/>
</dbReference>